<dbReference type="HOGENOM" id="CLU_102153_1_0_7"/>
<accession>B8J8C3</accession>
<reference evidence="2" key="1">
    <citation type="submission" date="2009-01" db="EMBL/GenBank/DDBJ databases">
        <title>Complete sequence of Anaeromyxobacter dehalogenans 2CP-1.</title>
        <authorList>
            <consortium name="US DOE Joint Genome Institute"/>
            <person name="Lucas S."/>
            <person name="Copeland A."/>
            <person name="Lapidus A."/>
            <person name="Glavina del Rio T."/>
            <person name="Dalin E."/>
            <person name="Tice H."/>
            <person name="Bruce D."/>
            <person name="Goodwin L."/>
            <person name="Pitluck S."/>
            <person name="Saunders E."/>
            <person name="Brettin T."/>
            <person name="Detter J.C."/>
            <person name="Han C."/>
            <person name="Larimer F."/>
            <person name="Land M."/>
            <person name="Hauser L."/>
            <person name="Kyrpides N."/>
            <person name="Ovchinnikova G."/>
            <person name="Beliaev A.S."/>
            <person name="Richardson P."/>
        </authorList>
    </citation>
    <scope>NUCLEOTIDE SEQUENCE</scope>
    <source>
        <strain evidence="2">2CP-1</strain>
    </source>
</reference>
<dbReference type="InterPro" id="IPR036280">
    <property type="entry name" value="Multihaem_cyt_sf"/>
</dbReference>
<dbReference type="AlphaFoldDB" id="B8J8C3"/>
<evidence type="ECO:0000313" key="2">
    <source>
        <dbReference type="EMBL" id="ACL65422.1"/>
    </source>
</evidence>
<dbReference type="SUPFAM" id="SSF48695">
    <property type="entry name" value="Multiheme cytochromes"/>
    <property type="match status" value="1"/>
</dbReference>
<proteinExistence type="predicted"/>
<gene>
    <name evidence="2" type="ordered locus">A2cp1_2081</name>
</gene>
<feature type="compositionally biased region" description="Low complexity" evidence="1">
    <location>
        <begin position="48"/>
        <end position="66"/>
    </location>
</feature>
<feature type="region of interest" description="Disordered" evidence="1">
    <location>
        <begin position="48"/>
        <end position="71"/>
    </location>
</feature>
<evidence type="ECO:0000256" key="1">
    <source>
        <dbReference type="SAM" id="MobiDB-lite"/>
    </source>
</evidence>
<dbReference type="RefSeq" id="WP_012633280.1">
    <property type="nucleotide sequence ID" value="NC_011891.1"/>
</dbReference>
<evidence type="ECO:0000313" key="3">
    <source>
        <dbReference type="Proteomes" id="UP000007089"/>
    </source>
</evidence>
<protein>
    <submittedName>
        <fullName evidence="2">Uncharacterized protein</fullName>
    </submittedName>
</protein>
<name>B8J8C3_ANAD2</name>
<sequence>MVKVGGEVDSFCTKCQLMLAHTVHAVVAGKPVKVECNTCHGVHRYKGPAGAAAPRAASGAAGARPARAPREKAAAVPFEDLLGAKDQSSARPYSPKATFRLDEVVDHPLFGRGFVSALRDGGKIEITFRSDVKILVHARG</sequence>
<dbReference type="Proteomes" id="UP000007089">
    <property type="component" value="Chromosome"/>
</dbReference>
<organism evidence="2 3">
    <name type="scientific">Anaeromyxobacter dehalogenans (strain ATCC BAA-258 / DSM 21875 / 2CP-1)</name>
    <dbReference type="NCBI Taxonomy" id="455488"/>
    <lineage>
        <taxon>Bacteria</taxon>
        <taxon>Pseudomonadati</taxon>
        <taxon>Myxococcota</taxon>
        <taxon>Myxococcia</taxon>
        <taxon>Myxococcales</taxon>
        <taxon>Cystobacterineae</taxon>
        <taxon>Anaeromyxobacteraceae</taxon>
        <taxon>Anaeromyxobacter</taxon>
    </lineage>
</organism>
<keyword evidence="3" id="KW-1185">Reference proteome</keyword>
<dbReference type="KEGG" id="acp:A2cp1_2081"/>
<dbReference type="EMBL" id="CP001359">
    <property type="protein sequence ID" value="ACL65422.1"/>
    <property type="molecule type" value="Genomic_DNA"/>
</dbReference>